<dbReference type="Proteomes" id="UP000281985">
    <property type="component" value="Unassembled WGS sequence"/>
</dbReference>
<dbReference type="PANTHER" id="PTHR31270">
    <property type="entry name" value="GLUTAMINYL-PEPTIDE CYCLOTRANSFERASE"/>
    <property type="match status" value="1"/>
</dbReference>
<keyword evidence="1" id="KW-0808">Transferase</keyword>
<organism evidence="1 2">
    <name type="scientific">Dokdonia sinensis</name>
    <dbReference type="NCBI Taxonomy" id="2479847"/>
    <lineage>
        <taxon>Bacteria</taxon>
        <taxon>Pseudomonadati</taxon>
        <taxon>Bacteroidota</taxon>
        <taxon>Flavobacteriia</taxon>
        <taxon>Flavobacteriales</taxon>
        <taxon>Flavobacteriaceae</taxon>
        <taxon>Dokdonia</taxon>
    </lineage>
</organism>
<gene>
    <name evidence="1" type="ORF">EAX61_11130</name>
</gene>
<dbReference type="PANTHER" id="PTHR31270:SF1">
    <property type="entry name" value="GLUTAMINYL-PEPTIDE CYCLOTRANSFERASE"/>
    <property type="match status" value="1"/>
</dbReference>
<dbReference type="PROSITE" id="PS51257">
    <property type="entry name" value="PROKAR_LIPOPROTEIN"/>
    <property type="match status" value="1"/>
</dbReference>
<dbReference type="Gene3D" id="2.130.10.10">
    <property type="entry name" value="YVTN repeat-like/Quinoprotein amine dehydrogenase"/>
    <property type="match status" value="1"/>
</dbReference>
<protein>
    <submittedName>
        <fullName evidence="1">Glutaminyl-peptide cyclotransferase</fullName>
    </submittedName>
</protein>
<dbReference type="InterPro" id="IPR011044">
    <property type="entry name" value="Quino_amine_DH_bsu"/>
</dbReference>
<dbReference type="GO" id="GO:0016603">
    <property type="term" value="F:glutaminyl-peptide cyclotransferase activity"/>
    <property type="evidence" value="ECO:0007669"/>
    <property type="project" value="InterPro"/>
</dbReference>
<sequence>MNFYKQLAFTLLGTIAISCGDKKNLDTNYTLTTSAEKNSVINGGELMLSIQEKKNYIIDSIVYTLDGNRLASTKKINGFKTKLSSPTLGHKTLQATIYTEEGNATVTEDVVLLNDKAPKVYTYSIINRFPHQTDAYTQGLEFVGDTLYESNGQYGESTLRKLDYKTGEVINEVVLDNQYFAEGLTIHNGNLYQLTWKEDIGFKYDPTTLELKGTFDYGKSRQGWGLTNDGNTIYKSDGTSKIWKLSPNALKEQSYIEPTDNRKVYQKFNELEFINGKIYANTYQKPSIAIIDPVTGALEGIIDLSSLPSEVQEGLDEQNEVLNGIAFKANENRLFVTGKHWNTLFEIEIKEK</sequence>
<dbReference type="SUPFAM" id="SSF50969">
    <property type="entry name" value="YVTN repeat-like/Quinoprotein amine dehydrogenase"/>
    <property type="match status" value="1"/>
</dbReference>
<dbReference type="AlphaFoldDB" id="A0A3M0G0F1"/>
<dbReference type="InterPro" id="IPR007788">
    <property type="entry name" value="QCT"/>
</dbReference>
<reference evidence="1 2" key="1">
    <citation type="submission" date="2018-10" db="EMBL/GenBank/DDBJ databases">
        <title>Dokdonia luteus sp. nov., isolated from sea water.</title>
        <authorList>
            <person name="Zhou L.Y."/>
            <person name="Du Z.J."/>
        </authorList>
    </citation>
    <scope>NUCLEOTIDE SEQUENCE [LARGE SCALE GENOMIC DNA]</scope>
    <source>
        <strain evidence="1 2">SH27</strain>
    </source>
</reference>
<dbReference type="EMBL" id="REFV01000010">
    <property type="protein sequence ID" value="RMB57657.1"/>
    <property type="molecule type" value="Genomic_DNA"/>
</dbReference>
<dbReference type="InterPro" id="IPR015943">
    <property type="entry name" value="WD40/YVTN_repeat-like_dom_sf"/>
</dbReference>
<evidence type="ECO:0000313" key="2">
    <source>
        <dbReference type="Proteomes" id="UP000281985"/>
    </source>
</evidence>
<evidence type="ECO:0000313" key="1">
    <source>
        <dbReference type="EMBL" id="RMB57657.1"/>
    </source>
</evidence>
<accession>A0A3M0G0F1</accession>
<dbReference type="OrthoDB" id="9783700at2"/>
<name>A0A3M0G0F1_9FLAO</name>
<dbReference type="Pfam" id="PF05096">
    <property type="entry name" value="Glu_cyclase_2"/>
    <property type="match status" value="1"/>
</dbReference>
<proteinExistence type="predicted"/>
<keyword evidence="2" id="KW-1185">Reference proteome</keyword>
<comment type="caution">
    <text evidence="1">The sequence shown here is derived from an EMBL/GenBank/DDBJ whole genome shotgun (WGS) entry which is preliminary data.</text>
</comment>